<dbReference type="HOGENOM" id="CLU_162820_0_0_1"/>
<dbReference type="AlphaFoldDB" id="A7EYA6"/>
<proteinExistence type="predicted"/>
<organism evidence="2 3">
    <name type="scientific">Sclerotinia sclerotiorum (strain ATCC 18683 / 1980 / Ss-1)</name>
    <name type="common">White mold</name>
    <name type="synonym">Whetzelinia sclerotiorum</name>
    <dbReference type="NCBI Taxonomy" id="665079"/>
    <lineage>
        <taxon>Eukaryota</taxon>
        <taxon>Fungi</taxon>
        <taxon>Dikarya</taxon>
        <taxon>Ascomycota</taxon>
        <taxon>Pezizomycotina</taxon>
        <taxon>Leotiomycetes</taxon>
        <taxon>Helotiales</taxon>
        <taxon>Sclerotiniaceae</taxon>
        <taxon>Sclerotinia</taxon>
    </lineage>
</organism>
<protein>
    <submittedName>
        <fullName evidence="2">Uncharacterized protein</fullName>
    </submittedName>
</protein>
<feature type="compositionally biased region" description="Low complexity" evidence="1">
    <location>
        <begin position="69"/>
        <end position="78"/>
    </location>
</feature>
<gene>
    <name evidence="2" type="ORF">SS1G_10321</name>
</gene>
<sequence length="86" mass="9982">MCYLVVERYSVCRCLYYQHSVDMCAAYGTQGHGIQERTVLVGYACEKHSSTHQSYQDPYAREDYSDSGYHTASQSSHTHSSRQYRR</sequence>
<dbReference type="KEGG" id="ssl:SS1G_10321"/>
<keyword evidence="3" id="KW-1185">Reference proteome</keyword>
<dbReference type="EMBL" id="CH476635">
    <property type="protein sequence ID" value="EDN94448.1"/>
    <property type="molecule type" value="Genomic_DNA"/>
</dbReference>
<dbReference type="GeneID" id="5484969"/>
<feature type="region of interest" description="Disordered" evidence="1">
    <location>
        <begin position="50"/>
        <end position="86"/>
    </location>
</feature>
<dbReference type="RefSeq" id="XP_001588774.1">
    <property type="nucleotide sequence ID" value="XM_001588724.1"/>
</dbReference>
<accession>A7EYA6</accession>
<dbReference type="Proteomes" id="UP000001312">
    <property type="component" value="Unassembled WGS sequence"/>
</dbReference>
<dbReference type="eggNOG" id="ENOG502SCZR">
    <property type="taxonomic scope" value="Eukaryota"/>
</dbReference>
<reference evidence="3" key="1">
    <citation type="journal article" date="2011" name="PLoS Genet.">
        <title>Genomic analysis of the necrotrophic fungal pathogens Sclerotinia sclerotiorum and Botrytis cinerea.</title>
        <authorList>
            <person name="Amselem J."/>
            <person name="Cuomo C.A."/>
            <person name="van Kan J.A."/>
            <person name="Viaud M."/>
            <person name="Benito E.P."/>
            <person name="Couloux A."/>
            <person name="Coutinho P.M."/>
            <person name="de Vries R.P."/>
            <person name="Dyer P.S."/>
            <person name="Fillinger S."/>
            <person name="Fournier E."/>
            <person name="Gout L."/>
            <person name="Hahn M."/>
            <person name="Kohn L."/>
            <person name="Lapalu N."/>
            <person name="Plummer K.M."/>
            <person name="Pradier J.M."/>
            <person name="Quevillon E."/>
            <person name="Sharon A."/>
            <person name="Simon A."/>
            <person name="ten Have A."/>
            <person name="Tudzynski B."/>
            <person name="Tudzynski P."/>
            <person name="Wincker P."/>
            <person name="Andrew M."/>
            <person name="Anthouard V."/>
            <person name="Beever R.E."/>
            <person name="Beffa R."/>
            <person name="Benoit I."/>
            <person name="Bouzid O."/>
            <person name="Brault B."/>
            <person name="Chen Z."/>
            <person name="Choquer M."/>
            <person name="Collemare J."/>
            <person name="Cotton P."/>
            <person name="Danchin E.G."/>
            <person name="Da Silva C."/>
            <person name="Gautier A."/>
            <person name="Giraud C."/>
            <person name="Giraud T."/>
            <person name="Gonzalez C."/>
            <person name="Grossetete S."/>
            <person name="Guldener U."/>
            <person name="Henrissat B."/>
            <person name="Howlett B.J."/>
            <person name="Kodira C."/>
            <person name="Kretschmer M."/>
            <person name="Lappartient A."/>
            <person name="Leroch M."/>
            <person name="Levis C."/>
            <person name="Mauceli E."/>
            <person name="Neuveglise C."/>
            <person name="Oeser B."/>
            <person name="Pearson M."/>
            <person name="Poulain J."/>
            <person name="Poussereau N."/>
            <person name="Quesneville H."/>
            <person name="Rascle C."/>
            <person name="Schumacher J."/>
            <person name="Segurens B."/>
            <person name="Sexton A."/>
            <person name="Silva E."/>
            <person name="Sirven C."/>
            <person name="Soanes D.M."/>
            <person name="Talbot N.J."/>
            <person name="Templeton M."/>
            <person name="Yandava C."/>
            <person name="Yarden O."/>
            <person name="Zeng Q."/>
            <person name="Rollins J.A."/>
            <person name="Lebrun M.H."/>
            <person name="Dickman M."/>
        </authorList>
    </citation>
    <scope>NUCLEOTIDE SEQUENCE [LARGE SCALE GENOMIC DNA]</scope>
    <source>
        <strain evidence="3">ATCC 18683 / 1980 / Ss-1</strain>
    </source>
</reference>
<evidence type="ECO:0000313" key="3">
    <source>
        <dbReference type="Proteomes" id="UP000001312"/>
    </source>
</evidence>
<evidence type="ECO:0000256" key="1">
    <source>
        <dbReference type="SAM" id="MobiDB-lite"/>
    </source>
</evidence>
<dbReference type="InParanoid" id="A7EYA6"/>
<evidence type="ECO:0000313" key="2">
    <source>
        <dbReference type="EMBL" id="EDN94448.1"/>
    </source>
</evidence>
<dbReference type="OMA" id="IDRCAAY"/>
<name>A7EYA6_SCLS1</name>